<accession>A0ABQ5K284</accession>
<comment type="caution">
    <text evidence="2">The sequence shown here is derived from an EMBL/GenBank/DDBJ whole genome shotgun (WGS) entry which is preliminary data.</text>
</comment>
<organism evidence="2 3">
    <name type="scientific">Aduncisulcus paluster</name>
    <dbReference type="NCBI Taxonomy" id="2918883"/>
    <lineage>
        <taxon>Eukaryota</taxon>
        <taxon>Metamonada</taxon>
        <taxon>Carpediemonas-like organisms</taxon>
        <taxon>Aduncisulcus</taxon>
    </lineage>
</organism>
<evidence type="ECO:0000313" key="2">
    <source>
        <dbReference type="EMBL" id="GKT26086.1"/>
    </source>
</evidence>
<name>A0ABQ5K284_9EUKA</name>
<dbReference type="Proteomes" id="UP001057375">
    <property type="component" value="Unassembled WGS sequence"/>
</dbReference>
<protein>
    <submittedName>
        <fullName evidence="2">Uncharacterized protein</fullName>
    </submittedName>
</protein>
<dbReference type="EMBL" id="BQXS01012635">
    <property type="protein sequence ID" value="GKT26086.1"/>
    <property type="molecule type" value="Genomic_DNA"/>
</dbReference>
<proteinExistence type="predicted"/>
<feature type="region of interest" description="Disordered" evidence="1">
    <location>
        <begin position="269"/>
        <end position="293"/>
    </location>
</feature>
<feature type="non-terminal residue" evidence="2">
    <location>
        <position position="1"/>
    </location>
</feature>
<feature type="region of interest" description="Disordered" evidence="1">
    <location>
        <begin position="678"/>
        <end position="714"/>
    </location>
</feature>
<keyword evidence="3" id="KW-1185">Reference proteome</keyword>
<reference evidence="2" key="1">
    <citation type="submission" date="2022-03" db="EMBL/GenBank/DDBJ databases">
        <title>Draft genome sequence of Aduncisulcus paluster, a free-living microaerophilic Fornicata.</title>
        <authorList>
            <person name="Yuyama I."/>
            <person name="Kume K."/>
            <person name="Tamura T."/>
            <person name="Inagaki Y."/>
            <person name="Hashimoto T."/>
        </authorList>
    </citation>
    <scope>NUCLEOTIDE SEQUENCE</scope>
    <source>
        <strain evidence="2">NY0171</strain>
    </source>
</reference>
<evidence type="ECO:0000256" key="1">
    <source>
        <dbReference type="SAM" id="MobiDB-lite"/>
    </source>
</evidence>
<feature type="region of interest" description="Disordered" evidence="1">
    <location>
        <begin position="30"/>
        <end position="82"/>
    </location>
</feature>
<sequence>DIPCHFINGKCELDKDKVSQDSEKKVCLSLGGMASSEGSASIARDKGKKGKGGDAKKDKGKKSDRKGVDKAGSLSEDGQTHIPSRYSARIHVDVGERTRAFCNLVVFSPLQGETKEEGKEEGKEEEEEASKKKDENYLFKVACYNQEGTNCITRGVYLNGSPFVSVPIALPESIFSTRTTNGTAVHSHEYFLSFSCSSPAGCSVLSTTHHLFTESTLLECSSSRRLESLSQACVCSYSPSRLNISDAGQVKDIHEKVKRILVGIHVFSDSPSSPSDSSELDQGLTKDEPDDLSESPLCIVSSIVSDKNVSDQKGIVALHGSTTGVQDLHSLDVPIILGEDSMYFLVEDVKESIGGSLHLALFPTFSSPSVTRDIHVEGLGVLEEGITNLPLSLTSNGVMDPFISRTELSIPQAYVDHLREGIEEDKFPSLFLFLNVSHTDGSVCESGTLSVHSLPPLSHPDIYLDHRMHDTLDHCDIGDRREEEGEGPEQPERLSAELEARKLHVKSKLLYSGIGSQPLIVNLKDIISIWAGQEKKEGINKGNEKGKGGSSQASVDDRMYKLLITLYSDFISSLKTTTVKTDDTDAVDPKQFVQVHFAFLSSLGDVGQVSCDELETPNACLDTTLEQSTTMFLEQWGGPKEPDSVDPEQKYCDEVCVEMCQIDVHPLQIFGDKLKHGETRNTDEEEEGEEEEVGQKSGEMEEEEEIIVSTGKMPEIGDREQKLFLQTAFEIMQVK</sequence>
<gene>
    <name evidence="2" type="ORF">ADUPG1_013235</name>
</gene>
<feature type="compositionally biased region" description="Acidic residues" evidence="1">
    <location>
        <begin position="683"/>
        <end position="692"/>
    </location>
</feature>
<evidence type="ECO:0000313" key="3">
    <source>
        <dbReference type="Proteomes" id="UP001057375"/>
    </source>
</evidence>